<dbReference type="InterPro" id="IPR002938">
    <property type="entry name" value="FAD-bd"/>
</dbReference>
<dbReference type="Pfam" id="PF01494">
    <property type="entry name" value="FAD_binding_3"/>
    <property type="match status" value="1"/>
</dbReference>
<dbReference type="Gene3D" id="3.50.50.60">
    <property type="entry name" value="FAD/NAD(P)-binding domain"/>
    <property type="match status" value="1"/>
</dbReference>
<dbReference type="SUPFAM" id="SSF51905">
    <property type="entry name" value="FAD/NAD(P)-binding domain"/>
    <property type="match status" value="1"/>
</dbReference>
<keyword evidence="6" id="KW-1185">Reference proteome</keyword>
<feature type="domain" description="FAD-binding" evidence="4">
    <location>
        <begin position="4"/>
        <end position="340"/>
    </location>
</feature>
<keyword evidence="5" id="KW-0560">Oxidoreductase</keyword>
<dbReference type="InterPro" id="IPR036188">
    <property type="entry name" value="FAD/NAD-bd_sf"/>
</dbReference>
<keyword evidence="5" id="KW-0503">Monooxygenase</keyword>
<dbReference type="EMBL" id="JAIWJX010000002">
    <property type="protein sequence ID" value="MCK6256305.1"/>
    <property type="molecule type" value="Genomic_DNA"/>
</dbReference>
<evidence type="ECO:0000256" key="3">
    <source>
        <dbReference type="ARBA" id="ARBA00022827"/>
    </source>
</evidence>
<proteinExistence type="predicted"/>
<organism evidence="5 6">
    <name type="scientific">Fictibacillus marinisediminis</name>
    <dbReference type="NCBI Taxonomy" id="2878389"/>
    <lineage>
        <taxon>Bacteria</taxon>
        <taxon>Bacillati</taxon>
        <taxon>Bacillota</taxon>
        <taxon>Bacilli</taxon>
        <taxon>Bacillales</taxon>
        <taxon>Fictibacillaceae</taxon>
        <taxon>Fictibacillus</taxon>
    </lineage>
</organism>
<dbReference type="PANTHER" id="PTHR43004:SF19">
    <property type="entry name" value="BINDING MONOOXYGENASE, PUTATIVE (JCVI)-RELATED"/>
    <property type="match status" value="1"/>
</dbReference>
<reference evidence="5" key="1">
    <citation type="submission" date="2021-09" db="EMBL/GenBank/DDBJ databases">
        <title>Genome analysis of Fictibacillus sp. KIGAM418 isolated from marine sediment.</title>
        <authorList>
            <person name="Seo M.-J."/>
            <person name="Cho E.-S."/>
            <person name="Hwang C.Y."/>
        </authorList>
    </citation>
    <scope>NUCLEOTIDE SEQUENCE</scope>
    <source>
        <strain evidence="5">KIGAM418</strain>
    </source>
</reference>
<dbReference type="PRINTS" id="PR00420">
    <property type="entry name" value="RNGMNOXGNASE"/>
</dbReference>
<evidence type="ECO:0000313" key="5">
    <source>
        <dbReference type="EMBL" id="MCK6256305.1"/>
    </source>
</evidence>
<dbReference type="AlphaFoldDB" id="A0A9X1XC35"/>
<gene>
    <name evidence="5" type="ORF">LCY76_06810</name>
</gene>
<keyword evidence="2" id="KW-0285">Flavoprotein</keyword>
<sequence>MNPQVLIVGAGPTGLVLALQLSKMGIPFRIIEKHSGPGEASRALVVHARILEFYRQLGIADEVVSLGIPMKSVYLREGTKEKAEFKFSDLGKDISPFPFALSFPQDVNEQFLVEQLKKAGVTIEWNTELGSFTDDSEGVRTVLKKDGMEEAAEFHYLCGCDGAHSTVRKGLGFDFAGGTYEQLFYVADVESSNKETQDRSLKVHLSERGFCLYMPVRSTAMIRLIGIIPRELEQSTSITFDEIQPYAENQIGLKVDKVNWFSTYHVHHRVSEHFRKGRCFIAGDAGHIHSPAGGQGMNTGIGDAVNLSWKVAWVLKGKAEPEILETYETERIAFARTLVSTTDRAFQMIVGRNTRNRLFRTVLIPYVAPLLLGFTAARRAAFNTVSQTRIEYRDSALSMGKAGKIHGGDRLPWIQTESGNNFDPLKTMDWQIHVYGEIHADIREYGKSAGFAIHTFVWQPGMEDVGLKKDSLYAVRPDGYVALADDTQNIEKLKHFFEKFRIRPLMSI</sequence>
<evidence type="ECO:0000256" key="1">
    <source>
        <dbReference type="ARBA" id="ARBA00001974"/>
    </source>
</evidence>
<dbReference type="InterPro" id="IPR050641">
    <property type="entry name" value="RIFMO-like"/>
</dbReference>
<dbReference type="PANTHER" id="PTHR43004">
    <property type="entry name" value="TRK SYSTEM POTASSIUM UPTAKE PROTEIN"/>
    <property type="match status" value="1"/>
</dbReference>
<dbReference type="Proteomes" id="UP001139011">
    <property type="component" value="Unassembled WGS sequence"/>
</dbReference>
<evidence type="ECO:0000259" key="4">
    <source>
        <dbReference type="Pfam" id="PF01494"/>
    </source>
</evidence>
<dbReference type="GO" id="GO:0071949">
    <property type="term" value="F:FAD binding"/>
    <property type="evidence" value="ECO:0007669"/>
    <property type="project" value="InterPro"/>
</dbReference>
<name>A0A9X1XC35_9BACL</name>
<comment type="caution">
    <text evidence="5">The sequence shown here is derived from an EMBL/GenBank/DDBJ whole genome shotgun (WGS) entry which is preliminary data.</text>
</comment>
<keyword evidence="3" id="KW-0274">FAD</keyword>
<evidence type="ECO:0000256" key="2">
    <source>
        <dbReference type="ARBA" id="ARBA00022630"/>
    </source>
</evidence>
<accession>A0A9X1XC35</accession>
<protein>
    <submittedName>
        <fullName evidence="5">FAD-dependent monooxygenase</fullName>
    </submittedName>
</protein>
<evidence type="ECO:0000313" key="6">
    <source>
        <dbReference type="Proteomes" id="UP001139011"/>
    </source>
</evidence>
<dbReference type="GO" id="GO:0016709">
    <property type="term" value="F:oxidoreductase activity, acting on paired donors, with incorporation or reduction of molecular oxygen, NAD(P)H as one donor, and incorporation of one atom of oxygen"/>
    <property type="evidence" value="ECO:0007669"/>
    <property type="project" value="UniProtKB-ARBA"/>
</dbReference>
<comment type="cofactor">
    <cofactor evidence="1">
        <name>FAD</name>
        <dbReference type="ChEBI" id="CHEBI:57692"/>
    </cofactor>
</comment>
<dbReference type="Gene3D" id="3.30.70.2450">
    <property type="match status" value="1"/>
</dbReference>